<evidence type="ECO:0000256" key="2">
    <source>
        <dbReference type="SAM" id="MobiDB-lite"/>
    </source>
</evidence>
<keyword evidence="1" id="KW-0460">Magnesium</keyword>
<gene>
    <name evidence="4" type="primary">MTM0349</name>
    <name evidence="4" type="ORF">VaNZ11_005635</name>
</gene>
<sequence>MVVHVSGCHRRALVSHTVGSQTAMLSFFKISRRRSHQYSASSLPASSPNGLELADYPSTSNPLATGNLTTDNYARRVSLPPGKVLQLRSSVCYLPHPDKVHYGGEDAHFITDYGGGAIGVADGVGGWQESGVNPADYSRTLMQLARAYLEGKDIFEDLAASRHGVLVDPRGALEAAHMNTKVPGSATACIMQLDQSNSLLVAANLGDSGFVVIRDGRELVRSKPLQHYFDCPLQFGAFPEFVEATDTAEMADIYSIALRPGDVIVAGSDGLWDNCYVTEIISLLPKGPTDVQASAEAIATAARRHASDAEYASPYTREALSQGLDLPWWDKLLGMSFKGGKVHLKQLTGGKMDDITVLVSFVDMVETPTIPSSTACETPAGDNGALVPQ</sequence>
<proteinExistence type="inferred from homology"/>
<dbReference type="EC" id="3.1.3.16" evidence="1"/>
<dbReference type="SMART" id="SM00332">
    <property type="entry name" value="PP2Cc"/>
    <property type="match status" value="1"/>
</dbReference>
<comment type="cofactor">
    <cofactor evidence="1">
        <name>Mn(2+)</name>
        <dbReference type="ChEBI" id="CHEBI:29035"/>
    </cofactor>
</comment>
<dbReference type="InterPro" id="IPR036457">
    <property type="entry name" value="PPM-type-like_dom_sf"/>
</dbReference>
<dbReference type="PANTHER" id="PTHR12320">
    <property type="entry name" value="PROTEIN PHOSPHATASE 2C"/>
    <property type="match status" value="1"/>
</dbReference>
<reference evidence="4 5" key="1">
    <citation type="journal article" date="2023" name="IScience">
        <title>Expanded male sex-determining region conserved during the evolution of homothallism in the green alga Volvox.</title>
        <authorList>
            <person name="Yamamoto K."/>
            <person name="Matsuzaki R."/>
            <person name="Mahakham W."/>
            <person name="Heman W."/>
            <person name="Sekimoto H."/>
            <person name="Kawachi M."/>
            <person name="Minakuchi Y."/>
            <person name="Toyoda A."/>
            <person name="Nozaki H."/>
        </authorList>
    </citation>
    <scope>NUCLEOTIDE SEQUENCE [LARGE SCALE GENOMIC DNA]</scope>
    <source>
        <strain evidence="4 5">NIES-4468</strain>
    </source>
</reference>
<evidence type="ECO:0000313" key="4">
    <source>
        <dbReference type="EMBL" id="GLI62879.1"/>
    </source>
</evidence>
<evidence type="ECO:0000259" key="3">
    <source>
        <dbReference type="PROSITE" id="PS51746"/>
    </source>
</evidence>
<feature type="domain" description="PPM-type phosphatase" evidence="3">
    <location>
        <begin position="88"/>
        <end position="362"/>
    </location>
</feature>
<dbReference type="Proteomes" id="UP001165090">
    <property type="component" value="Unassembled WGS sequence"/>
</dbReference>
<feature type="region of interest" description="Disordered" evidence="2">
    <location>
        <begin position="39"/>
        <end position="58"/>
    </location>
</feature>
<keyword evidence="5" id="KW-1185">Reference proteome</keyword>
<dbReference type="PROSITE" id="PS51746">
    <property type="entry name" value="PPM_2"/>
    <property type="match status" value="1"/>
</dbReference>
<dbReference type="PANTHER" id="PTHR12320:SF1">
    <property type="entry name" value="PROTEIN PHOSPHATASE PTC7 HOMOLOG"/>
    <property type="match status" value="1"/>
</dbReference>
<evidence type="ECO:0000256" key="1">
    <source>
        <dbReference type="RuleBase" id="RU366020"/>
    </source>
</evidence>
<dbReference type="Gene3D" id="3.60.40.10">
    <property type="entry name" value="PPM-type phosphatase domain"/>
    <property type="match status" value="1"/>
</dbReference>
<keyword evidence="1" id="KW-0464">Manganese</keyword>
<protein>
    <recommendedName>
        <fullName evidence="1">Protein phosphatase</fullName>
        <ecNumber evidence="1">3.1.3.16</ecNumber>
    </recommendedName>
</protein>
<dbReference type="EMBL" id="BSDZ01000014">
    <property type="protein sequence ID" value="GLI62879.1"/>
    <property type="molecule type" value="Genomic_DNA"/>
</dbReference>
<evidence type="ECO:0000313" key="5">
    <source>
        <dbReference type="Proteomes" id="UP001165090"/>
    </source>
</evidence>
<comment type="catalytic activity">
    <reaction evidence="1">
        <text>O-phospho-L-threonyl-[protein] + H2O = L-threonyl-[protein] + phosphate</text>
        <dbReference type="Rhea" id="RHEA:47004"/>
        <dbReference type="Rhea" id="RHEA-COMP:11060"/>
        <dbReference type="Rhea" id="RHEA-COMP:11605"/>
        <dbReference type="ChEBI" id="CHEBI:15377"/>
        <dbReference type="ChEBI" id="CHEBI:30013"/>
        <dbReference type="ChEBI" id="CHEBI:43474"/>
        <dbReference type="ChEBI" id="CHEBI:61977"/>
        <dbReference type="EC" id="3.1.3.16"/>
    </reaction>
</comment>
<comment type="catalytic activity">
    <reaction evidence="1">
        <text>O-phospho-L-seryl-[protein] + H2O = L-seryl-[protein] + phosphate</text>
        <dbReference type="Rhea" id="RHEA:20629"/>
        <dbReference type="Rhea" id="RHEA-COMP:9863"/>
        <dbReference type="Rhea" id="RHEA-COMP:11604"/>
        <dbReference type="ChEBI" id="CHEBI:15377"/>
        <dbReference type="ChEBI" id="CHEBI:29999"/>
        <dbReference type="ChEBI" id="CHEBI:43474"/>
        <dbReference type="ChEBI" id="CHEBI:83421"/>
        <dbReference type="EC" id="3.1.3.16"/>
    </reaction>
</comment>
<comment type="cofactor">
    <cofactor evidence="1">
        <name>Mg(2+)</name>
        <dbReference type="ChEBI" id="CHEBI:18420"/>
    </cofactor>
</comment>
<dbReference type="SUPFAM" id="SSF81606">
    <property type="entry name" value="PP2C-like"/>
    <property type="match status" value="1"/>
</dbReference>
<dbReference type="InterPro" id="IPR001932">
    <property type="entry name" value="PPM-type_phosphatase-like_dom"/>
</dbReference>
<organism evidence="4 5">
    <name type="scientific">Volvox africanus</name>
    <dbReference type="NCBI Taxonomy" id="51714"/>
    <lineage>
        <taxon>Eukaryota</taxon>
        <taxon>Viridiplantae</taxon>
        <taxon>Chlorophyta</taxon>
        <taxon>core chlorophytes</taxon>
        <taxon>Chlorophyceae</taxon>
        <taxon>CS clade</taxon>
        <taxon>Chlamydomonadales</taxon>
        <taxon>Volvocaceae</taxon>
        <taxon>Volvox</taxon>
    </lineage>
</organism>
<dbReference type="SMART" id="SM00331">
    <property type="entry name" value="PP2C_SIG"/>
    <property type="match status" value="1"/>
</dbReference>
<keyword evidence="1" id="KW-0378">Hydrolase</keyword>
<name>A0ABQ5RZH7_9CHLO</name>
<feature type="compositionally biased region" description="Polar residues" evidence="2">
    <location>
        <begin position="39"/>
        <end position="49"/>
    </location>
</feature>
<dbReference type="InterPro" id="IPR039123">
    <property type="entry name" value="PPTC7"/>
</dbReference>
<comment type="caution">
    <text evidence="4">The sequence shown here is derived from an EMBL/GenBank/DDBJ whole genome shotgun (WGS) entry which is preliminary data.</text>
</comment>
<comment type="similarity">
    <text evidence="1">Belongs to the PP2C family.</text>
</comment>
<keyword evidence="1" id="KW-0479">Metal-binding</keyword>
<accession>A0ABQ5RZH7</accession>
<keyword evidence="1" id="KW-0904">Protein phosphatase</keyword>